<evidence type="ECO:0000313" key="2">
    <source>
        <dbReference type="EMBL" id="GBM43205.1"/>
    </source>
</evidence>
<evidence type="ECO:0000256" key="1">
    <source>
        <dbReference type="SAM" id="Coils"/>
    </source>
</evidence>
<dbReference type="OrthoDB" id="6435013at2759"/>
<comment type="caution">
    <text evidence="2">The sequence shown here is derived from an EMBL/GenBank/DDBJ whole genome shotgun (WGS) entry which is preliminary data.</text>
</comment>
<keyword evidence="1" id="KW-0175">Coiled coil</keyword>
<sequence length="162" mass="18528">MLLLLSHGQATVEKGFSINKKLEVENMKELSYVSQRLVCDYINSTGDSIHNIKITNIMCIYVSNARQKYVKYLEDQKLLSSQNKKRRLTSDEIQELKNKKRCLEKEIKALIRSADEFAEKAEENNDVTSICKSNSLGRSAKAKEENLLEITNAIEDLEKKIG</sequence>
<evidence type="ECO:0000313" key="3">
    <source>
        <dbReference type="Proteomes" id="UP000499080"/>
    </source>
</evidence>
<accession>A0A4Y2FRW7</accession>
<evidence type="ECO:0008006" key="4">
    <source>
        <dbReference type="Google" id="ProtNLM"/>
    </source>
</evidence>
<keyword evidence="3" id="KW-1185">Reference proteome</keyword>
<reference evidence="2 3" key="1">
    <citation type="journal article" date="2019" name="Sci. Rep.">
        <title>Orb-weaving spider Araneus ventricosus genome elucidates the spidroin gene catalogue.</title>
        <authorList>
            <person name="Kono N."/>
            <person name="Nakamura H."/>
            <person name="Ohtoshi R."/>
            <person name="Moran D.A.P."/>
            <person name="Shinohara A."/>
            <person name="Yoshida Y."/>
            <person name="Fujiwara M."/>
            <person name="Mori M."/>
            <person name="Tomita M."/>
            <person name="Arakawa K."/>
        </authorList>
    </citation>
    <scope>NUCLEOTIDE SEQUENCE [LARGE SCALE GENOMIC DNA]</scope>
</reference>
<dbReference type="AlphaFoldDB" id="A0A4Y2FRW7"/>
<protein>
    <recommendedName>
        <fullName evidence="4">HAT C-terminal dimerisation domain-containing protein</fullName>
    </recommendedName>
</protein>
<dbReference type="Proteomes" id="UP000499080">
    <property type="component" value="Unassembled WGS sequence"/>
</dbReference>
<name>A0A4Y2FRW7_ARAVE</name>
<dbReference type="EMBL" id="BGPR01001021">
    <property type="protein sequence ID" value="GBM43205.1"/>
    <property type="molecule type" value="Genomic_DNA"/>
</dbReference>
<proteinExistence type="predicted"/>
<gene>
    <name evidence="2" type="ORF">AVEN_50119_1</name>
</gene>
<organism evidence="2 3">
    <name type="scientific">Araneus ventricosus</name>
    <name type="common">Orbweaver spider</name>
    <name type="synonym">Epeira ventricosa</name>
    <dbReference type="NCBI Taxonomy" id="182803"/>
    <lineage>
        <taxon>Eukaryota</taxon>
        <taxon>Metazoa</taxon>
        <taxon>Ecdysozoa</taxon>
        <taxon>Arthropoda</taxon>
        <taxon>Chelicerata</taxon>
        <taxon>Arachnida</taxon>
        <taxon>Araneae</taxon>
        <taxon>Araneomorphae</taxon>
        <taxon>Entelegynae</taxon>
        <taxon>Araneoidea</taxon>
        <taxon>Araneidae</taxon>
        <taxon>Araneus</taxon>
    </lineage>
</organism>
<feature type="coiled-coil region" evidence="1">
    <location>
        <begin position="79"/>
        <end position="160"/>
    </location>
</feature>